<reference evidence="7 8" key="1">
    <citation type="submission" date="2015-01" db="EMBL/GenBank/DDBJ databases">
        <title>Desulfovibrio sp. JC271 draft genome sequence.</title>
        <authorList>
            <person name="Shivani Y."/>
            <person name="Subhash Y."/>
            <person name="Sasikala C."/>
            <person name="Ramana C.V."/>
        </authorList>
    </citation>
    <scope>NUCLEOTIDE SEQUENCE [LARGE SCALE GENOMIC DNA]</scope>
    <source>
        <strain evidence="7 8">JC271</strain>
    </source>
</reference>
<dbReference type="InterPro" id="IPR052351">
    <property type="entry name" value="Ornithine_N-alpha-AT"/>
</dbReference>
<comment type="pathway">
    <text evidence="1">Lipid metabolism.</text>
</comment>
<keyword evidence="5 7" id="KW-0012">Acyltransferase</keyword>
<dbReference type="STRING" id="1560234.SP90_13165"/>
<dbReference type="SUPFAM" id="SSF55729">
    <property type="entry name" value="Acyl-CoA N-acyltransferases (Nat)"/>
    <property type="match status" value="1"/>
</dbReference>
<sequence>MMRRSIEHSNINLDFIPPKVKKVLAPIKKPLMHVTRVDGLFSVYDSISRRETPLEFCQNGLELLNIKVEALGRGLRDIPHDNPLVIVSNHPFGGIEGVALMAELLPLRPECKFLANFLLGIMPELRPCMIEVNPFESQEARRANVRGLRNAITHVGDGGSLVVFPAGEVSHLQPKMGGIVDPVWNRNVARIIRKTNADVLPLYFHGRNSLFFNMMGLVHPLARTALLPAQLYNKRNKKITYSVGNIIPSNMLKTFATEDDVMNYLRVRSYSLAKRPSAKKFFIPLKKEKDQMEIAQARPHDSLLREIDNLPSEQILVKENGFTVFEAQAFQIPNMLHDLGRLRELTFRPVGEGTGLDLDLDTYDYEYDHLILWDDEKECIAGAYRLGCTDKIVPRSGVKGMYCSTLFKFKPEFFTRFEHAVELGRAIVHPEYQRDYSPLMLLWQGIGQYILRRPGSRYLFGPCSLPLEFNPFTLVTAVNYLKEHHIDTELAELVAGKKVPKLKLPKGIPSAFNIADLSFTGLNGLVKDMEEGRTMPILFKHYLRLAGKIGAFHVDSAFGTLDAFLMIDLAETPLRTLKRYLGETEAVQLVDSFAKPETVQ</sequence>
<keyword evidence="4" id="KW-0443">Lipid metabolism</keyword>
<accession>A0A1B7XAE8</accession>
<evidence type="ECO:0000256" key="3">
    <source>
        <dbReference type="ARBA" id="ARBA00022679"/>
    </source>
</evidence>
<dbReference type="Pfam" id="PF13444">
    <property type="entry name" value="Acetyltransf_5"/>
    <property type="match status" value="1"/>
</dbReference>
<protein>
    <submittedName>
        <fullName evidence="7">Acyltransferase</fullName>
    </submittedName>
</protein>
<comment type="caution">
    <text evidence="7">The sequence shown here is derived from an EMBL/GenBank/DDBJ whole genome shotgun (WGS) entry which is preliminary data.</text>
</comment>
<dbReference type="GO" id="GO:0016746">
    <property type="term" value="F:acyltransferase activity"/>
    <property type="evidence" value="ECO:0007669"/>
    <property type="project" value="UniProtKB-KW"/>
</dbReference>
<evidence type="ECO:0000313" key="7">
    <source>
        <dbReference type="EMBL" id="OBQ46354.1"/>
    </source>
</evidence>
<dbReference type="InterPro" id="IPR016181">
    <property type="entry name" value="Acyl_CoA_acyltransferase"/>
</dbReference>
<dbReference type="EMBL" id="JXMS01000026">
    <property type="protein sequence ID" value="OBQ46354.1"/>
    <property type="molecule type" value="Genomic_DNA"/>
</dbReference>
<keyword evidence="8" id="KW-1185">Reference proteome</keyword>
<dbReference type="Gene3D" id="3.40.630.30">
    <property type="match status" value="1"/>
</dbReference>
<evidence type="ECO:0000256" key="5">
    <source>
        <dbReference type="ARBA" id="ARBA00023315"/>
    </source>
</evidence>
<evidence type="ECO:0000256" key="1">
    <source>
        <dbReference type="ARBA" id="ARBA00005189"/>
    </source>
</evidence>
<proteinExistence type="predicted"/>
<dbReference type="Pfam" id="PF19576">
    <property type="entry name" value="Acyltransf_2"/>
    <property type="match status" value="1"/>
</dbReference>
<keyword evidence="3 7" id="KW-0808">Transferase</keyword>
<dbReference type="PANTHER" id="PTHR37323">
    <property type="entry name" value="GCN5-RELATED N-ACETYLTRANSFERASE"/>
    <property type="match status" value="1"/>
</dbReference>
<dbReference type="SMART" id="SM00563">
    <property type="entry name" value="PlsC"/>
    <property type="match status" value="1"/>
</dbReference>
<dbReference type="PATRIC" id="fig|1560234.3.peg.1745"/>
<evidence type="ECO:0000256" key="4">
    <source>
        <dbReference type="ARBA" id="ARBA00023098"/>
    </source>
</evidence>
<dbReference type="RefSeq" id="WP_066857101.1">
    <property type="nucleotide sequence ID" value="NZ_JXMS01000026.1"/>
</dbReference>
<gene>
    <name evidence="7" type="ORF">SP90_13165</name>
</gene>
<dbReference type="InterPro" id="IPR002123">
    <property type="entry name" value="Plipid/glycerol_acylTrfase"/>
</dbReference>
<evidence type="ECO:0000259" key="6">
    <source>
        <dbReference type="SMART" id="SM00563"/>
    </source>
</evidence>
<dbReference type="OrthoDB" id="1113830at2"/>
<dbReference type="GO" id="GO:0006629">
    <property type="term" value="P:lipid metabolic process"/>
    <property type="evidence" value="ECO:0007669"/>
    <property type="project" value="UniProtKB-KW"/>
</dbReference>
<evidence type="ECO:0000313" key="8">
    <source>
        <dbReference type="Proteomes" id="UP000091979"/>
    </source>
</evidence>
<dbReference type="SUPFAM" id="SSF69593">
    <property type="entry name" value="Glycerol-3-phosphate (1)-acyltransferase"/>
    <property type="match status" value="1"/>
</dbReference>
<dbReference type="AlphaFoldDB" id="A0A1B7XAE8"/>
<dbReference type="Proteomes" id="UP000091979">
    <property type="component" value="Unassembled WGS sequence"/>
</dbReference>
<dbReference type="CDD" id="cd07986">
    <property type="entry name" value="LPLAT_ACT14924-like"/>
    <property type="match status" value="1"/>
</dbReference>
<evidence type="ECO:0000256" key="2">
    <source>
        <dbReference type="ARBA" id="ARBA00022516"/>
    </source>
</evidence>
<dbReference type="PANTHER" id="PTHR37323:SF1">
    <property type="entry name" value="L-ORNITHINE N(ALPHA)-ACYLTRANSFERASE"/>
    <property type="match status" value="1"/>
</dbReference>
<name>A0A1B7XAE8_9BACT</name>
<organism evidence="7 8">
    <name type="scientific">Halodesulfovibrio spirochaetisodalis</name>
    <dbReference type="NCBI Taxonomy" id="1560234"/>
    <lineage>
        <taxon>Bacteria</taxon>
        <taxon>Pseudomonadati</taxon>
        <taxon>Thermodesulfobacteriota</taxon>
        <taxon>Desulfovibrionia</taxon>
        <taxon>Desulfovibrionales</taxon>
        <taxon>Desulfovibrionaceae</taxon>
        <taxon>Halodesulfovibrio</taxon>
    </lineage>
</organism>
<dbReference type="InterPro" id="IPR045746">
    <property type="entry name" value="ACT14924-like_Acyltransf_dom"/>
</dbReference>
<keyword evidence="2" id="KW-0444">Lipid biosynthesis</keyword>
<feature type="domain" description="Phospholipid/glycerol acyltransferase" evidence="6">
    <location>
        <begin position="84"/>
        <end position="207"/>
    </location>
</feature>